<dbReference type="InterPro" id="IPR036397">
    <property type="entry name" value="RNaseH_sf"/>
</dbReference>
<dbReference type="AlphaFoldDB" id="A0A139IIL8"/>
<dbReference type="EMBL" id="LFZO01000079">
    <property type="protein sequence ID" value="KXT14581.1"/>
    <property type="molecule type" value="Genomic_DNA"/>
</dbReference>
<comment type="caution">
    <text evidence="1">The sequence shown here is derived from an EMBL/GenBank/DDBJ whole genome shotgun (WGS) entry which is preliminary data.</text>
</comment>
<gene>
    <name evidence="1" type="ORF">AC579_9143</name>
</gene>
<evidence type="ECO:0000313" key="2">
    <source>
        <dbReference type="Proteomes" id="UP000073492"/>
    </source>
</evidence>
<organism evidence="1 2">
    <name type="scientific">Pseudocercospora musae</name>
    <dbReference type="NCBI Taxonomy" id="113226"/>
    <lineage>
        <taxon>Eukaryota</taxon>
        <taxon>Fungi</taxon>
        <taxon>Dikarya</taxon>
        <taxon>Ascomycota</taxon>
        <taxon>Pezizomycotina</taxon>
        <taxon>Dothideomycetes</taxon>
        <taxon>Dothideomycetidae</taxon>
        <taxon>Mycosphaerellales</taxon>
        <taxon>Mycosphaerellaceae</taxon>
        <taxon>Pseudocercospora</taxon>
    </lineage>
</organism>
<evidence type="ECO:0008006" key="3">
    <source>
        <dbReference type="Google" id="ProtNLM"/>
    </source>
</evidence>
<dbReference type="Proteomes" id="UP000073492">
    <property type="component" value="Unassembled WGS sequence"/>
</dbReference>
<dbReference type="OrthoDB" id="10378624at2759"/>
<name>A0A139IIL8_9PEZI</name>
<proteinExistence type="predicted"/>
<dbReference type="Gene3D" id="3.30.420.10">
    <property type="entry name" value="Ribonuclease H-like superfamily/Ribonuclease H"/>
    <property type="match status" value="1"/>
</dbReference>
<sequence length="227" mass="24517">MANMAHESQMKADATDVLGRPWSPVNVRPPVSIDAAAQRQIRPYVEVWSDGSVRPNPGERAEVEGGFAGCAFAFRNAVNPDRPVGLCFPLRWTNDVPSAELRGIEQALVCLVALYNAQAASGALANAEFTVWTDCREALAEIRAAIGGPPFNLAPTLRGKAQVSHPVIINGIVNSIAYLQSRGIVARVLWQKRLSTREAEAADEGARFAADARKRFCAQSPSTLRLP</sequence>
<accession>A0A139IIL8</accession>
<evidence type="ECO:0000313" key="1">
    <source>
        <dbReference type="EMBL" id="KXT14581.1"/>
    </source>
</evidence>
<protein>
    <recommendedName>
        <fullName evidence="3">RNase H type-1 domain-containing protein</fullName>
    </recommendedName>
</protein>
<dbReference type="GO" id="GO:0003676">
    <property type="term" value="F:nucleic acid binding"/>
    <property type="evidence" value="ECO:0007669"/>
    <property type="project" value="InterPro"/>
</dbReference>
<reference evidence="1 2" key="1">
    <citation type="submission" date="2015-07" db="EMBL/GenBank/DDBJ databases">
        <title>Comparative genomics of the Sigatoka disease complex on banana suggests a link between parallel evolutionary changes in Pseudocercospora fijiensis and Pseudocercospora eumusae and increased virulence on the banana host.</title>
        <authorList>
            <person name="Chang T.-C."/>
            <person name="Salvucci A."/>
            <person name="Crous P.W."/>
            <person name="Stergiopoulos I."/>
        </authorList>
    </citation>
    <scope>NUCLEOTIDE SEQUENCE [LARGE SCALE GENOMIC DNA]</scope>
    <source>
        <strain evidence="1 2">CBS 116634</strain>
    </source>
</reference>
<keyword evidence="2" id="KW-1185">Reference proteome</keyword>